<dbReference type="EMBL" id="CABITT030000004">
    <property type="protein sequence ID" value="VVB02475.1"/>
    <property type="molecule type" value="Genomic_DNA"/>
</dbReference>
<keyword evidence="3" id="KW-1185">Reference proteome</keyword>
<feature type="region of interest" description="Disordered" evidence="1">
    <location>
        <begin position="1"/>
        <end position="46"/>
    </location>
</feature>
<gene>
    <name evidence="2" type="ORF">ANE_LOCUS12919</name>
</gene>
<dbReference type="AlphaFoldDB" id="A0A565BMD3"/>
<protein>
    <submittedName>
        <fullName evidence="2">Uncharacterized protein</fullName>
    </submittedName>
</protein>
<dbReference type="Proteomes" id="UP000489600">
    <property type="component" value="Unassembled WGS sequence"/>
</dbReference>
<name>A0A565BMD3_9BRAS</name>
<dbReference type="OrthoDB" id="1114124at2759"/>
<evidence type="ECO:0000256" key="1">
    <source>
        <dbReference type="SAM" id="MobiDB-lite"/>
    </source>
</evidence>
<evidence type="ECO:0000313" key="3">
    <source>
        <dbReference type="Proteomes" id="UP000489600"/>
    </source>
</evidence>
<comment type="caution">
    <text evidence="2">The sequence shown here is derived from an EMBL/GenBank/DDBJ whole genome shotgun (WGS) entry which is preliminary data.</text>
</comment>
<organism evidence="2 3">
    <name type="scientific">Arabis nemorensis</name>
    <dbReference type="NCBI Taxonomy" id="586526"/>
    <lineage>
        <taxon>Eukaryota</taxon>
        <taxon>Viridiplantae</taxon>
        <taxon>Streptophyta</taxon>
        <taxon>Embryophyta</taxon>
        <taxon>Tracheophyta</taxon>
        <taxon>Spermatophyta</taxon>
        <taxon>Magnoliopsida</taxon>
        <taxon>eudicotyledons</taxon>
        <taxon>Gunneridae</taxon>
        <taxon>Pentapetalae</taxon>
        <taxon>rosids</taxon>
        <taxon>malvids</taxon>
        <taxon>Brassicales</taxon>
        <taxon>Brassicaceae</taxon>
        <taxon>Arabideae</taxon>
        <taxon>Arabis</taxon>
    </lineage>
</organism>
<sequence>MYAQGPDLNQEMKPKPYGDEKLIKENKLDQKPAQGDFKPLQLESTNQEHDRGVITCLLLKEEPPDASLRVPASNEQTMTQGNLPNPQRIRNTNLTYLRADPTILRTKFSQGGGYDKVIRPVAELELHKTYHTSRIGVDKDTFTFSGAY</sequence>
<proteinExistence type="predicted"/>
<evidence type="ECO:0000313" key="2">
    <source>
        <dbReference type="EMBL" id="VVB02475.1"/>
    </source>
</evidence>
<reference evidence="2" key="1">
    <citation type="submission" date="2019-07" db="EMBL/GenBank/DDBJ databases">
        <authorList>
            <person name="Dittberner H."/>
        </authorList>
    </citation>
    <scope>NUCLEOTIDE SEQUENCE [LARGE SCALE GENOMIC DNA]</scope>
</reference>
<accession>A0A565BMD3</accession>
<feature type="compositionally biased region" description="Basic and acidic residues" evidence="1">
    <location>
        <begin position="10"/>
        <end position="30"/>
    </location>
</feature>